<dbReference type="AlphaFoldDB" id="A0A2H9TB08"/>
<proteinExistence type="predicted"/>
<dbReference type="Pfam" id="PF17948">
    <property type="entry name" value="DnaT"/>
    <property type="match status" value="1"/>
</dbReference>
<reference evidence="2" key="1">
    <citation type="journal article" date="2017" name="Appl. Environ. Microbiol.">
        <title>Molecular characterization of an Endozoicomonas-like organism causing infection in king scallop Pecten maximus L.</title>
        <authorList>
            <person name="Cano I."/>
            <person name="van Aerle R."/>
            <person name="Ross S."/>
            <person name="Verner-Jeffreys D.W."/>
            <person name="Paley R.K."/>
            <person name="Rimmer G."/>
            <person name="Ryder D."/>
            <person name="Hooper P."/>
            <person name="Stone D."/>
            <person name="Feist S.W."/>
        </authorList>
    </citation>
    <scope>NUCLEOTIDE SEQUENCE</scope>
</reference>
<sequence>MIGKAGIVESMTEDQHKRYIRQRNAGALPWELDQSTPSGAEHPVFQQRTEENNGTGMGAQVQPLPENFSPDAVYVEFLREHYGIPDEYTFGQLTEFKLYWRETGEARKAWQSKFKNHVIYQWKRDQSEASKRTHQSTVDKLTDCSWAEGLQLGDDEEK</sequence>
<gene>
    <name evidence="2" type="ORF">CI610_00616</name>
</gene>
<dbReference type="InterPro" id="IPR040480">
    <property type="entry name" value="DnaT_DNA_bind"/>
</dbReference>
<evidence type="ECO:0000259" key="1">
    <source>
        <dbReference type="Pfam" id="PF17948"/>
    </source>
</evidence>
<comment type="caution">
    <text evidence="2">The sequence shown here is derived from an EMBL/GenBank/DDBJ whole genome shotgun (WGS) entry which is preliminary data.</text>
</comment>
<dbReference type="Gene3D" id="1.10.8.1180">
    <property type="match status" value="1"/>
</dbReference>
<accession>A0A2H9TB08</accession>
<name>A0A2H9TB08_9ZZZZ</name>
<feature type="domain" description="DnaT DNA-binding" evidence="1">
    <location>
        <begin position="62"/>
        <end position="128"/>
    </location>
</feature>
<protein>
    <recommendedName>
        <fullName evidence="1">DnaT DNA-binding domain-containing protein</fullName>
    </recommendedName>
</protein>
<organism evidence="2">
    <name type="scientific">invertebrate metagenome</name>
    <dbReference type="NCBI Taxonomy" id="1711999"/>
    <lineage>
        <taxon>unclassified sequences</taxon>
        <taxon>metagenomes</taxon>
        <taxon>organismal metagenomes</taxon>
    </lineage>
</organism>
<evidence type="ECO:0000313" key="2">
    <source>
        <dbReference type="EMBL" id="PJE80384.1"/>
    </source>
</evidence>
<dbReference type="EMBL" id="NSIT01000019">
    <property type="protein sequence ID" value="PJE80384.1"/>
    <property type="molecule type" value="Genomic_DNA"/>
</dbReference>